<protein>
    <recommendedName>
        <fullName evidence="2">Guanylate cyclase domain-containing protein</fullName>
    </recommendedName>
</protein>
<keyword evidence="1" id="KW-0472">Membrane</keyword>
<dbReference type="EMBL" id="UINC01173515">
    <property type="protein sequence ID" value="SVD79153.1"/>
    <property type="molecule type" value="Genomic_DNA"/>
</dbReference>
<reference evidence="3" key="1">
    <citation type="submission" date="2018-05" db="EMBL/GenBank/DDBJ databases">
        <authorList>
            <person name="Lanie J.A."/>
            <person name="Ng W.-L."/>
            <person name="Kazmierczak K.M."/>
            <person name="Andrzejewski T.M."/>
            <person name="Davidsen T.M."/>
            <person name="Wayne K.J."/>
            <person name="Tettelin H."/>
            <person name="Glass J.I."/>
            <person name="Rusch D."/>
            <person name="Podicherti R."/>
            <person name="Tsui H.-C.T."/>
            <person name="Winkler M.E."/>
        </authorList>
    </citation>
    <scope>NUCLEOTIDE SEQUENCE</scope>
</reference>
<name>A0A382Y7C5_9ZZZZ</name>
<dbReference type="InterPro" id="IPR029787">
    <property type="entry name" value="Nucleotide_cyclase"/>
</dbReference>
<evidence type="ECO:0000256" key="1">
    <source>
        <dbReference type="SAM" id="Phobius"/>
    </source>
</evidence>
<dbReference type="GO" id="GO:0035556">
    <property type="term" value="P:intracellular signal transduction"/>
    <property type="evidence" value="ECO:0007669"/>
    <property type="project" value="InterPro"/>
</dbReference>
<sequence>MQVANIIVPALHLPDWSNTLILILLILGFPIAMIFAWLYDRTSAGFVKTDDESLDEGFTEKSTFPQNKDGQSTIVYIDIDGFTRLLDQDEKKALDLMHYKHKVFQPFIEKYHGLLIKRVGEGTLCVFADAAKAVCFCLEIQQSWKNISPLKLKIGIHIDKLIVEHGDIMGKGIKIASNIKNISKPGSICISQPVSIQIADRPDIHTESMGNQTIEGLDGDHELYSIFMPEQFIPMEEVDNAGIPVQNTNTNKTNYTSILMWIGGI</sequence>
<dbReference type="GO" id="GO:0006171">
    <property type="term" value="P:cAMP biosynthetic process"/>
    <property type="evidence" value="ECO:0007669"/>
    <property type="project" value="TreeGrafter"/>
</dbReference>
<dbReference type="AlphaFoldDB" id="A0A382Y7C5"/>
<dbReference type="Pfam" id="PF00211">
    <property type="entry name" value="Guanylate_cyc"/>
    <property type="match status" value="1"/>
</dbReference>
<feature type="domain" description="Guanylate cyclase" evidence="2">
    <location>
        <begin position="73"/>
        <end position="180"/>
    </location>
</feature>
<dbReference type="InterPro" id="IPR001054">
    <property type="entry name" value="A/G_cyclase"/>
</dbReference>
<dbReference type="PROSITE" id="PS50125">
    <property type="entry name" value="GUANYLATE_CYCLASE_2"/>
    <property type="match status" value="1"/>
</dbReference>
<dbReference type="PANTHER" id="PTHR43081:SF19">
    <property type="entry name" value="PH-SENSITIVE ADENYLATE CYCLASE RV1264"/>
    <property type="match status" value="1"/>
</dbReference>
<feature type="non-terminal residue" evidence="3">
    <location>
        <position position="265"/>
    </location>
</feature>
<proteinExistence type="predicted"/>
<gene>
    <name evidence="3" type="ORF">METZ01_LOCUS432007</name>
</gene>
<feature type="transmembrane region" description="Helical" evidence="1">
    <location>
        <begin position="20"/>
        <end position="39"/>
    </location>
</feature>
<organism evidence="3">
    <name type="scientific">marine metagenome</name>
    <dbReference type="NCBI Taxonomy" id="408172"/>
    <lineage>
        <taxon>unclassified sequences</taxon>
        <taxon>metagenomes</taxon>
        <taxon>ecological metagenomes</taxon>
    </lineage>
</organism>
<dbReference type="CDD" id="cd07302">
    <property type="entry name" value="CHD"/>
    <property type="match status" value="1"/>
</dbReference>
<dbReference type="Gene3D" id="3.30.70.1230">
    <property type="entry name" value="Nucleotide cyclase"/>
    <property type="match status" value="1"/>
</dbReference>
<evidence type="ECO:0000259" key="2">
    <source>
        <dbReference type="PROSITE" id="PS50125"/>
    </source>
</evidence>
<dbReference type="InterPro" id="IPR050697">
    <property type="entry name" value="Adenylyl/Guanylyl_Cyclase_3/4"/>
</dbReference>
<dbReference type="SUPFAM" id="SSF55073">
    <property type="entry name" value="Nucleotide cyclase"/>
    <property type="match status" value="1"/>
</dbReference>
<keyword evidence="1" id="KW-0812">Transmembrane</keyword>
<evidence type="ECO:0000313" key="3">
    <source>
        <dbReference type="EMBL" id="SVD79153.1"/>
    </source>
</evidence>
<dbReference type="PANTHER" id="PTHR43081">
    <property type="entry name" value="ADENYLATE CYCLASE, TERMINAL-DIFFERENTIATION SPECIFIC-RELATED"/>
    <property type="match status" value="1"/>
</dbReference>
<keyword evidence="1" id="KW-1133">Transmembrane helix</keyword>
<accession>A0A382Y7C5</accession>